<evidence type="ECO:0000313" key="2">
    <source>
        <dbReference type="Proteomes" id="UP000661918"/>
    </source>
</evidence>
<dbReference type="Proteomes" id="UP000661918">
    <property type="component" value="Unassembled WGS sequence"/>
</dbReference>
<protein>
    <submittedName>
        <fullName evidence="1">Uncharacterized protein</fullName>
    </submittedName>
</protein>
<accession>A0ABQ2GI68</accession>
<name>A0ABQ2GI68_9DEIO</name>
<comment type="caution">
    <text evidence="1">The sequence shown here is derived from an EMBL/GenBank/DDBJ whole genome shotgun (WGS) entry which is preliminary data.</text>
</comment>
<dbReference type="EMBL" id="BMOM01000001">
    <property type="protein sequence ID" value="GGL97617.1"/>
    <property type="molecule type" value="Genomic_DNA"/>
</dbReference>
<evidence type="ECO:0000313" key="1">
    <source>
        <dbReference type="EMBL" id="GGL97617.1"/>
    </source>
</evidence>
<organism evidence="1 2">
    <name type="scientific">Deinococcus aerophilus</name>
    <dbReference type="NCBI Taxonomy" id="522488"/>
    <lineage>
        <taxon>Bacteria</taxon>
        <taxon>Thermotogati</taxon>
        <taxon>Deinococcota</taxon>
        <taxon>Deinococci</taxon>
        <taxon>Deinococcales</taxon>
        <taxon>Deinococcaceae</taxon>
        <taxon>Deinococcus</taxon>
    </lineage>
</organism>
<proteinExistence type="predicted"/>
<gene>
    <name evidence="1" type="ORF">GCM10010841_02470</name>
</gene>
<keyword evidence="2" id="KW-1185">Reference proteome</keyword>
<reference evidence="2" key="1">
    <citation type="journal article" date="2019" name="Int. J. Syst. Evol. Microbiol.">
        <title>The Global Catalogue of Microorganisms (GCM) 10K type strain sequencing project: providing services to taxonomists for standard genome sequencing and annotation.</title>
        <authorList>
            <consortium name="The Broad Institute Genomics Platform"/>
            <consortium name="The Broad Institute Genome Sequencing Center for Infectious Disease"/>
            <person name="Wu L."/>
            <person name="Ma J."/>
        </authorList>
    </citation>
    <scope>NUCLEOTIDE SEQUENCE [LARGE SCALE GENOMIC DNA]</scope>
    <source>
        <strain evidence="2">JCM 15443</strain>
    </source>
</reference>
<sequence length="362" mass="38818">MYRWLGVVGCLLGATAGAQNVQACGGTPGLPAWVQAGVYSGTLGSSTVTLGLSPRNIDANRYFYAGRAADLFLTPFRSGNTLILQEEVRLDYGAETTVSGCLTLERDGTALRGTWKVPGTARTLKVTLEAMNVAKVALKLPASPGLTRLRRSDPLTFLKLNRPWTNTADGRRTREPLSGLSYPRVPGASPALELVLQDRLLEHAAAGLNCKSWLPQRAQGDDGYTLNVGVTLLTSRLLSLREDVGYSCGGAHPDSSTTGLILDRATGRHIPLQTLWPSLTPARLKTLYLALPGTEPDSECDDILHGMEPSFAVYLTPAGLNLTPDSLPHVIAACAETVMVPYGQLRTGANRASPYYPELYGR</sequence>
<dbReference type="RefSeq" id="WP_229752758.1">
    <property type="nucleotide sequence ID" value="NZ_BMOM01000001.1"/>
</dbReference>